<reference evidence="1 2" key="1">
    <citation type="submission" date="2017-06" db="EMBL/GenBank/DDBJ databases">
        <title>Complete genome of Helicobacter apodemus.</title>
        <authorList>
            <person name="Cho S."/>
        </authorList>
    </citation>
    <scope>NUCLEOTIDE SEQUENCE [LARGE SCALE GENOMIC DNA]</scope>
    <source>
        <strain evidence="2">SNUVETPUB-15-01</strain>
    </source>
</reference>
<dbReference type="OrthoDB" id="5325986at2"/>
<sequence length="78" mass="8708">MENINSNITPLNHTLFTLSSDFIVPDNSTSFANMLARSESGEEIKGPMPLLGDKLNPNDYQESLKNLALAQMRELQKL</sequence>
<dbReference type="Proteomes" id="UP000244890">
    <property type="component" value="Chromosome"/>
</dbReference>
<dbReference type="AlphaFoldDB" id="A0A2U8FES6"/>
<dbReference type="RefSeq" id="WP_108911575.1">
    <property type="nucleotide sequence ID" value="NZ_CP021886.1"/>
</dbReference>
<gene>
    <name evidence="1" type="ORF">CDV25_08465</name>
</gene>
<proteinExistence type="predicted"/>
<name>A0A2U8FES6_9HELI</name>
<evidence type="ECO:0000313" key="2">
    <source>
        <dbReference type="Proteomes" id="UP000244890"/>
    </source>
</evidence>
<evidence type="ECO:0000313" key="1">
    <source>
        <dbReference type="EMBL" id="AWI34791.1"/>
    </source>
</evidence>
<dbReference type="EMBL" id="CP021886">
    <property type="protein sequence ID" value="AWI34791.1"/>
    <property type="molecule type" value="Genomic_DNA"/>
</dbReference>
<organism evidence="1 2">
    <name type="scientific">Helicobacter apodemus</name>
    <dbReference type="NCBI Taxonomy" id="135569"/>
    <lineage>
        <taxon>Bacteria</taxon>
        <taxon>Pseudomonadati</taxon>
        <taxon>Campylobacterota</taxon>
        <taxon>Epsilonproteobacteria</taxon>
        <taxon>Campylobacterales</taxon>
        <taxon>Helicobacteraceae</taxon>
        <taxon>Helicobacter</taxon>
    </lineage>
</organism>
<dbReference type="KEGG" id="had:CDV25_08465"/>
<accession>A0A2U8FES6</accession>
<protein>
    <submittedName>
        <fullName evidence="1">Uncharacterized protein</fullName>
    </submittedName>
</protein>